<dbReference type="AlphaFoldDB" id="A0A3B6EF02"/>
<sequence length="195" mass="21229">MARRPCFCYFVAHNRRPPAPISLLRPPLAAAAPCRSSRWNPLSSAKAPLLRPSFVPPPPADRPDLVVIHVTKPRPHPAFHCLASDLLRTGSSLNDPSPTSMFDSSPDPEVLVVPLPRCVLHRSSPTDAFVQSPRKGSDQQHKPHGATTKTCLVDQGPSQAVKTGKTDYMKLPSTSTHKCVETAPDIDKYTTSKTT</sequence>
<dbReference type="Gramene" id="TraesARI3A03G01404930.1">
    <property type="protein sequence ID" value="TraesARI3A03G01404930.1.CDS1"/>
    <property type="gene ID" value="TraesARI3A03G01404930"/>
</dbReference>
<dbReference type="EnsemblPlants" id="TraesCS3A02G192300.1">
    <property type="protein sequence ID" value="TraesCS3A02G192300.1.cds1"/>
    <property type="gene ID" value="TraesCS3A02G192300"/>
</dbReference>
<feature type="region of interest" description="Disordered" evidence="1">
    <location>
        <begin position="125"/>
        <end position="164"/>
    </location>
</feature>
<dbReference type="Gramene" id="TraesMAC3A03G01383000.1">
    <property type="protein sequence ID" value="TraesMAC3A03G01383000.1.CDS1"/>
    <property type="gene ID" value="TraesMAC3A03G01383000"/>
</dbReference>
<dbReference type="Gramene" id="TraesJUL3A03G01396650.1">
    <property type="protein sequence ID" value="TraesJUL3A03G01396650.1.CDS1"/>
    <property type="gene ID" value="TraesJUL3A03G01396650"/>
</dbReference>
<keyword evidence="3" id="KW-1185">Reference proteome</keyword>
<dbReference type="Gramene" id="TraesLAC3A03G01328570.1">
    <property type="protein sequence ID" value="TraesLAC3A03G01328570.1.CDS1"/>
    <property type="gene ID" value="TraesLAC3A03G01328570"/>
</dbReference>
<dbReference type="Gramene" id="TraesJAG3A03G01393800.1">
    <property type="protein sequence ID" value="TraesJAG3A03G01393800.1.CDS1"/>
    <property type="gene ID" value="TraesJAG3A03G01393800"/>
</dbReference>
<dbReference type="OrthoDB" id="10613759at2759"/>
<dbReference type="Gramene" id="TraesSYM3A03G01406440.1">
    <property type="protein sequence ID" value="TraesSYM3A03G01406440.1.CDS1"/>
    <property type="gene ID" value="TraesSYM3A03G01406440"/>
</dbReference>
<dbReference type="Proteomes" id="UP000019116">
    <property type="component" value="Chromosome 3A"/>
</dbReference>
<dbReference type="OMA" id="STSTHKC"/>
<dbReference type="Gramene" id="TraesCS3A02G192300.1">
    <property type="protein sequence ID" value="TraesCS3A02G192300.1.cds1"/>
    <property type="gene ID" value="TraesCS3A02G192300"/>
</dbReference>
<proteinExistence type="predicted"/>
<dbReference type="Gramene" id="TraesWEE_scaffold_041581_01G000100.1">
    <property type="protein sequence ID" value="TraesWEE_scaffold_041581_01G000100.1"/>
    <property type="gene ID" value="TraesWEE_scaffold_041581_01G000100"/>
</dbReference>
<dbReference type="Gramene" id="TraesLDM3A03G01386160.1">
    <property type="protein sequence ID" value="TraesLDM3A03G01386160.1.CDS1"/>
    <property type="gene ID" value="TraesLDM3A03G01386160"/>
</dbReference>
<evidence type="ECO:0000313" key="3">
    <source>
        <dbReference type="Proteomes" id="UP000019116"/>
    </source>
</evidence>
<dbReference type="Gramene" id="TraesNOR3A03G01404990.1">
    <property type="protein sequence ID" value="TraesNOR3A03G01404990.1.CDS1"/>
    <property type="gene ID" value="TraesNOR3A03G01404990"/>
</dbReference>
<accession>A0A3B6EF02</accession>
<dbReference type="Gramene" id="TraesCS3A03G0463900.1">
    <property type="protein sequence ID" value="TraesCS3A03G0463900.1.CDS1"/>
    <property type="gene ID" value="TraesCS3A03G0463900"/>
</dbReference>
<dbReference type="Gramene" id="TraesCAD_scaffold_006634_01G000100.1">
    <property type="protein sequence ID" value="TraesCAD_scaffold_006634_01G000100.1"/>
    <property type="gene ID" value="TraesCAD_scaffold_006634_01G000100"/>
</dbReference>
<organism evidence="2">
    <name type="scientific">Triticum aestivum</name>
    <name type="common">Wheat</name>
    <dbReference type="NCBI Taxonomy" id="4565"/>
    <lineage>
        <taxon>Eukaryota</taxon>
        <taxon>Viridiplantae</taxon>
        <taxon>Streptophyta</taxon>
        <taxon>Embryophyta</taxon>
        <taxon>Tracheophyta</taxon>
        <taxon>Spermatophyta</taxon>
        <taxon>Magnoliopsida</taxon>
        <taxon>Liliopsida</taxon>
        <taxon>Poales</taxon>
        <taxon>Poaceae</taxon>
        <taxon>BOP clade</taxon>
        <taxon>Pooideae</taxon>
        <taxon>Triticodae</taxon>
        <taxon>Triticeae</taxon>
        <taxon>Triticinae</taxon>
        <taxon>Triticum</taxon>
    </lineage>
</organism>
<name>A0A3B6EF02_WHEAT</name>
<dbReference type="Gramene" id="TraesSTA3A03G01375760.1">
    <property type="protein sequence ID" value="TraesSTA3A03G01375760.1.CDS1"/>
    <property type="gene ID" value="TraesSTA3A03G01375760"/>
</dbReference>
<evidence type="ECO:0000256" key="1">
    <source>
        <dbReference type="SAM" id="MobiDB-lite"/>
    </source>
</evidence>
<reference evidence="2" key="1">
    <citation type="submission" date="2018-08" db="EMBL/GenBank/DDBJ databases">
        <authorList>
            <person name="Rossello M."/>
        </authorList>
    </citation>
    <scope>NUCLEOTIDE SEQUENCE [LARGE SCALE GENOMIC DNA]</scope>
    <source>
        <strain evidence="2">cv. Chinese Spring</strain>
    </source>
</reference>
<dbReference type="Gramene" id="TraesROB_scaffold_005670_01G000100.1">
    <property type="protein sequence ID" value="TraesROB_scaffold_005670_01G000100.1"/>
    <property type="gene ID" value="TraesROB_scaffold_005670_01G000100"/>
</dbReference>
<reference evidence="2" key="2">
    <citation type="submission" date="2018-10" db="UniProtKB">
        <authorList>
            <consortium name="EnsemblPlants"/>
        </authorList>
    </citation>
    <scope>IDENTIFICATION</scope>
</reference>
<protein>
    <submittedName>
        <fullName evidence="2">Uncharacterized protein</fullName>
    </submittedName>
</protein>
<dbReference type="Gramene" id="TraesRN3A0100473700.1">
    <property type="protein sequence ID" value="TraesRN3A0100473700.1"/>
    <property type="gene ID" value="TraesRN3A0100473700"/>
</dbReference>
<dbReference type="Gramene" id="TraesCLE_scaffold_004649_01G000100.1">
    <property type="protein sequence ID" value="TraesCLE_scaffold_004649_01G000100.1"/>
    <property type="gene ID" value="TraesCLE_scaffold_004649_01G000100"/>
</dbReference>
<evidence type="ECO:0000313" key="2">
    <source>
        <dbReference type="EnsemblPlants" id="TraesCS3A02G192300.1.cds1"/>
    </source>
</evidence>